<organism evidence="1 2">
    <name type="scientific">Sutcliffiella tianshenii</name>
    <dbReference type="NCBI Taxonomy" id="1463404"/>
    <lineage>
        <taxon>Bacteria</taxon>
        <taxon>Bacillati</taxon>
        <taxon>Bacillota</taxon>
        <taxon>Bacilli</taxon>
        <taxon>Bacillales</taxon>
        <taxon>Bacillaceae</taxon>
        <taxon>Sutcliffiella</taxon>
    </lineage>
</organism>
<evidence type="ECO:0000313" key="1">
    <source>
        <dbReference type="EMBL" id="MBM7620802.1"/>
    </source>
</evidence>
<evidence type="ECO:0000313" key="2">
    <source>
        <dbReference type="Proteomes" id="UP000737402"/>
    </source>
</evidence>
<dbReference type="EMBL" id="JAFBED010000005">
    <property type="protein sequence ID" value="MBM7620802.1"/>
    <property type="molecule type" value="Genomic_DNA"/>
</dbReference>
<name>A0ABS2P1G7_9BACI</name>
<comment type="caution">
    <text evidence="1">The sequence shown here is derived from an EMBL/GenBank/DDBJ whole genome shotgun (WGS) entry which is preliminary data.</text>
</comment>
<keyword evidence="2" id="KW-1185">Reference proteome</keyword>
<gene>
    <name evidence="1" type="ORF">JOC95_002657</name>
</gene>
<accession>A0ABS2P1G7</accession>
<dbReference type="Proteomes" id="UP000737402">
    <property type="component" value="Unassembled WGS sequence"/>
</dbReference>
<sequence>MDIQRDVKKRNIINAEIGNDNGETNLFTTRGTLYTIQYVNKTILIRLLGV</sequence>
<proteinExistence type="predicted"/>
<protein>
    <submittedName>
        <fullName evidence="1">Uncharacterized protein</fullName>
    </submittedName>
</protein>
<reference evidence="1 2" key="1">
    <citation type="submission" date="2021-01" db="EMBL/GenBank/DDBJ databases">
        <title>Genomic Encyclopedia of Type Strains, Phase IV (KMG-IV): sequencing the most valuable type-strain genomes for metagenomic binning, comparative biology and taxonomic classification.</title>
        <authorList>
            <person name="Goeker M."/>
        </authorList>
    </citation>
    <scope>NUCLEOTIDE SEQUENCE [LARGE SCALE GENOMIC DNA]</scope>
    <source>
        <strain evidence="1 2">DSM 25879</strain>
    </source>
</reference>